<protein>
    <recommendedName>
        <fullName evidence="4">ShKT domain-containing protein</fullName>
    </recommendedName>
</protein>
<evidence type="ECO:0000256" key="2">
    <source>
        <dbReference type="SAM" id="MobiDB-lite"/>
    </source>
</evidence>
<gene>
    <name evidence="5" type="ORF">niasHT_004708</name>
</gene>
<dbReference type="PANTHER" id="PTHR21724">
    <property type="entry name" value="SHKT DOMAIN-CONTAINING PROTEIN"/>
    <property type="match status" value="1"/>
</dbReference>
<feature type="region of interest" description="Disordered" evidence="2">
    <location>
        <begin position="565"/>
        <end position="586"/>
    </location>
</feature>
<dbReference type="EMBL" id="JBICBT010000078">
    <property type="protein sequence ID" value="KAL3124119.1"/>
    <property type="molecule type" value="Genomic_DNA"/>
</dbReference>
<feature type="compositionally biased region" description="Basic and acidic residues" evidence="2">
    <location>
        <begin position="152"/>
        <end position="177"/>
    </location>
</feature>
<dbReference type="PROSITE" id="PS51670">
    <property type="entry name" value="SHKT"/>
    <property type="match status" value="2"/>
</dbReference>
<evidence type="ECO:0000256" key="1">
    <source>
        <dbReference type="PROSITE-ProRule" id="PRU01005"/>
    </source>
</evidence>
<feature type="signal peptide" evidence="3">
    <location>
        <begin position="1"/>
        <end position="26"/>
    </location>
</feature>
<name>A0ABD2MCL6_9BILA</name>
<feature type="compositionally biased region" description="Polar residues" evidence="2">
    <location>
        <begin position="266"/>
        <end position="283"/>
    </location>
</feature>
<dbReference type="PANTHER" id="PTHR21724:SF108">
    <property type="entry name" value="SHKT DOMAIN-CONTAINING PROTEIN"/>
    <property type="match status" value="1"/>
</dbReference>
<evidence type="ECO:0000256" key="3">
    <source>
        <dbReference type="SAM" id="SignalP"/>
    </source>
</evidence>
<feature type="compositionally biased region" description="Basic and acidic residues" evidence="2">
    <location>
        <begin position="461"/>
        <end position="470"/>
    </location>
</feature>
<dbReference type="Proteomes" id="UP001620626">
    <property type="component" value="Unassembled WGS sequence"/>
</dbReference>
<feature type="disulfide bond" evidence="1">
    <location>
        <begin position="409"/>
        <end position="443"/>
    </location>
</feature>
<evidence type="ECO:0000313" key="5">
    <source>
        <dbReference type="EMBL" id="KAL3124119.1"/>
    </source>
</evidence>
<dbReference type="SMART" id="SM00254">
    <property type="entry name" value="ShKT"/>
    <property type="match status" value="5"/>
</dbReference>
<dbReference type="Pfam" id="PF01549">
    <property type="entry name" value="ShK"/>
    <property type="match status" value="5"/>
</dbReference>
<dbReference type="InterPro" id="IPR003582">
    <property type="entry name" value="ShKT_dom"/>
</dbReference>
<dbReference type="Gene3D" id="1.10.10.1940">
    <property type="match status" value="1"/>
</dbReference>
<feature type="compositionally biased region" description="Basic and acidic residues" evidence="2">
    <location>
        <begin position="228"/>
        <end position="239"/>
    </location>
</feature>
<sequence>MRCHCLRPKFSLPSALFVLLFLTSLPFRHFPSSVDHFFIRPFCRFLSLPLSFCTNSSSSVSQSFTISFATGTKIYQHFDNGDTLKLPHRMSQKQNMKKLPVLFYPSYSFLQPMADFSVAKSHQKPMNVKKKRYSAEDKGKKNPMKRTPTSGKWEKQKIIRRAVGEEKGRTEEKKPFTEEPMGFTPSPQIRTNTMSVWRWTTVPKKHNYWTSTTKLMKEDRRHRSVSKSVEKSAEKREKLTNGPSPKDGHRVPISSSNKMRKGAKTPNKTQQQKSGGKVSSNWRELSSTEQSISLMLRCQNVDTRQLLPSATTCRNLRSDKVCNYLFKEIDRRTGRRDIKCNLQGLEDIAESCRKTCGICCEDINYACEDDQNGVVDCSRQLDKCHQKKWFGVLSRFCAGSCGLCAMSTCRDYDNSCRVRKSLCLKQESLDYMRENCARTCGFCVIGENSATISGGEEEEEKGNIEQKGDNTTKNGGKGNSGRPVVVGRPPKSKHRLVVPECTDKVDNCTTNAHLCNSPSLGEYMIKFCTKTCLKCGEAPTSKANGIKPMAVGPSPIELIIEPMMETNHEKGRRRSSNRNNSSSRGRRECVDRGERCIQWKGEGLCDAKSGMTKFNKGQRKACAKTCGDCK</sequence>
<reference evidence="5 6" key="1">
    <citation type="submission" date="2024-10" db="EMBL/GenBank/DDBJ databases">
        <authorList>
            <person name="Kim D."/>
        </authorList>
    </citation>
    <scope>NUCLEOTIDE SEQUENCE [LARGE SCALE GENOMIC DNA]</scope>
    <source>
        <strain evidence="5">BH-2024</strain>
    </source>
</reference>
<proteinExistence type="predicted"/>
<evidence type="ECO:0000259" key="4">
    <source>
        <dbReference type="PROSITE" id="PS51670"/>
    </source>
</evidence>
<feature type="disulfide bond" evidence="1">
    <location>
        <begin position="501"/>
        <end position="535"/>
    </location>
</feature>
<evidence type="ECO:0000313" key="6">
    <source>
        <dbReference type="Proteomes" id="UP001620626"/>
    </source>
</evidence>
<keyword evidence="1" id="KW-1015">Disulfide bond</keyword>
<keyword evidence="6" id="KW-1185">Reference proteome</keyword>
<feature type="domain" description="ShKT" evidence="4">
    <location>
        <begin position="501"/>
        <end position="535"/>
    </location>
</feature>
<dbReference type="AlphaFoldDB" id="A0ABD2MCL6"/>
<feature type="domain" description="ShKT" evidence="4">
    <location>
        <begin position="409"/>
        <end position="443"/>
    </location>
</feature>
<feature type="region of interest" description="Disordered" evidence="2">
    <location>
        <begin position="213"/>
        <end position="283"/>
    </location>
</feature>
<comment type="caution">
    <text evidence="1">Lacks conserved residue(s) required for the propagation of feature annotation.</text>
</comment>
<comment type="caution">
    <text evidence="5">The sequence shown here is derived from an EMBL/GenBank/DDBJ whole genome shotgun (WGS) entry which is preliminary data.</text>
</comment>
<keyword evidence="3" id="KW-0732">Signal</keyword>
<feature type="region of interest" description="Disordered" evidence="2">
    <location>
        <begin position="127"/>
        <end position="189"/>
    </location>
</feature>
<organism evidence="5 6">
    <name type="scientific">Heterodera trifolii</name>
    <dbReference type="NCBI Taxonomy" id="157864"/>
    <lineage>
        <taxon>Eukaryota</taxon>
        <taxon>Metazoa</taxon>
        <taxon>Ecdysozoa</taxon>
        <taxon>Nematoda</taxon>
        <taxon>Chromadorea</taxon>
        <taxon>Rhabditida</taxon>
        <taxon>Tylenchina</taxon>
        <taxon>Tylenchomorpha</taxon>
        <taxon>Tylenchoidea</taxon>
        <taxon>Heteroderidae</taxon>
        <taxon>Heteroderinae</taxon>
        <taxon>Heterodera</taxon>
    </lineage>
</organism>
<accession>A0ABD2MCL6</accession>
<feature type="chain" id="PRO_5044805372" description="ShKT domain-containing protein" evidence="3">
    <location>
        <begin position="27"/>
        <end position="630"/>
    </location>
</feature>
<feature type="region of interest" description="Disordered" evidence="2">
    <location>
        <begin position="454"/>
        <end position="492"/>
    </location>
</feature>